<dbReference type="AlphaFoldDB" id="A0A4Q7MXP1"/>
<feature type="region of interest" description="Disordered" evidence="1">
    <location>
        <begin position="1"/>
        <end position="21"/>
    </location>
</feature>
<name>A0A4Q7MXP1_9BURK</name>
<gene>
    <name evidence="2" type="ORF">EV679_1064</name>
</gene>
<evidence type="ECO:0008006" key="4">
    <source>
        <dbReference type="Google" id="ProtNLM"/>
    </source>
</evidence>
<dbReference type="EMBL" id="SGWZ01000001">
    <property type="protein sequence ID" value="RZS73858.1"/>
    <property type="molecule type" value="Genomic_DNA"/>
</dbReference>
<reference evidence="2 3" key="1">
    <citation type="submission" date="2019-02" db="EMBL/GenBank/DDBJ databases">
        <title>Genomic Encyclopedia of Type Strains, Phase IV (KMG-IV): sequencing the most valuable type-strain genomes for metagenomic binning, comparative biology and taxonomic classification.</title>
        <authorList>
            <person name="Goeker M."/>
        </authorList>
    </citation>
    <scope>NUCLEOTIDE SEQUENCE [LARGE SCALE GENOMIC DNA]</scope>
    <source>
        <strain evidence="2 3">DSM 16618</strain>
    </source>
</reference>
<evidence type="ECO:0000256" key="1">
    <source>
        <dbReference type="SAM" id="MobiDB-lite"/>
    </source>
</evidence>
<organism evidence="2 3">
    <name type="scientific">Kerstersia gyiorum</name>
    <dbReference type="NCBI Taxonomy" id="206506"/>
    <lineage>
        <taxon>Bacteria</taxon>
        <taxon>Pseudomonadati</taxon>
        <taxon>Pseudomonadota</taxon>
        <taxon>Betaproteobacteria</taxon>
        <taxon>Burkholderiales</taxon>
        <taxon>Alcaligenaceae</taxon>
        <taxon>Kerstersia</taxon>
    </lineage>
</organism>
<accession>A0A4Q7MXP1</accession>
<evidence type="ECO:0000313" key="3">
    <source>
        <dbReference type="Proteomes" id="UP000292039"/>
    </source>
</evidence>
<protein>
    <recommendedName>
        <fullName evidence="4">Thioredoxin</fullName>
    </recommendedName>
</protein>
<dbReference type="SUPFAM" id="SSF52833">
    <property type="entry name" value="Thioredoxin-like"/>
    <property type="match status" value="1"/>
</dbReference>
<dbReference type="Proteomes" id="UP000292039">
    <property type="component" value="Unassembled WGS sequence"/>
</dbReference>
<dbReference type="CDD" id="cd02947">
    <property type="entry name" value="TRX_family"/>
    <property type="match status" value="1"/>
</dbReference>
<sequence length="138" mass="15183">MGWRSSERGSEEAMEPVRDEDAWAQADLPETDLNDGTADRFLLDAKGTTLVVFHSKTCANCAVARRQLPGMRLPVARLAWVDAGDNGGLVERYEVFHLPALFVVRDGVFYGAIQAHLSAVDIGRQIRLALDSYPAELP</sequence>
<comment type="caution">
    <text evidence="2">The sequence shown here is derived from an EMBL/GenBank/DDBJ whole genome shotgun (WGS) entry which is preliminary data.</text>
</comment>
<evidence type="ECO:0000313" key="2">
    <source>
        <dbReference type="EMBL" id="RZS73858.1"/>
    </source>
</evidence>
<dbReference type="Gene3D" id="3.40.30.10">
    <property type="entry name" value="Glutaredoxin"/>
    <property type="match status" value="1"/>
</dbReference>
<dbReference type="InterPro" id="IPR036249">
    <property type="entry name" value="Thioredoxin-like_sf"/>
</dbReference>
<proteinExistence type="predicted"/>